<comment type="similarity">
    <text evidence="1 6">Belongs to the glycosyl hydrolase 43 family.</text>
</comment>
<dbReference type="Gene3D" id="2.60.120.200">
    <property type="match status" value="1"/>
</dbReference>
<dbReference type="Gene3D" id="2.115.10.20">
    <property type="entry name" value="Glycosyl hydrolase domain, family 43"/>
    <property type="match status" value="1"/>
</dbReference>
<keyword evidence="2 6" id="KW-0378">Hydrolase</keyword>
<organism evidence="8 9">
    <name type="scientific">Chimaeribacter arupi</name>
    <dbReference type="NCBI Taxonomy" id="2060066"/>
    <lineage>
        <taxon>Bacteria</taxon>
        <taxon>Pseudomonadati</taxon>
        <taxon>Pseudomonadota</taxon>
        <taxon>Gammaproteobacteria</taxon>
        <taxon>Enterobacterales</taxon>
        <taxon>Yersiniaceae</taxon>
        <taxon>Chimaeribacter</taxon>
    </lineage>
</organism>
<keyword evidence="3 6" id="KW-0326">Glycosidase</keyword>
<dbReference type="InterPro" id="IPR051795">
    <property type="entry name" value="Glycosyl_Hydrlase_43"/>
</dbReference>
<dbReference type="OrthoDB" id="9801455at2"/>
<sequence length="504" mass="56313">MPLLYQNPVIHSDYADPDVIRTGDDFWMVASSFHQLPGLPLLHSRDLIHWQLVNHIVKRLPSPEYDTPQPGKGIWAPSIRYHDGLFWVFYSLPDNGIYVTQARDPLGDWSEPHCLAAEPGWIDPCPFWDDDGRAWLVHAFAFSRSGVKNKLQLLEMTPDARRLLDGGCIIFDGTLSHPTLEGPKLYKREGEYWLFAPAGGVKRGWQTVMRSPTLLGPWHSRDVLHQGRSAVNGPHQGAWVELKNGESWFFHFQDKGVYGRIIHLQPLRWMADGWPQIGEPLDHDGTGQPVFSHKLPALPLSPCRLQTSDDFAEGRPGLQWQWQANPQPSWLATHRNGLALSCVPTLESTSLYHLPQLLLQLFPAERFSVRTTLSLTEGQNGDEAGVMVYGQRFAALRVVREAHGVQLYFSNGWVDDRGEWHHGALPITTLEGGTSVNLGFDVGYDGIVHFGYGAVGGEWQSVVPAFSAGAGKWIGARMGIYARGRHEGQNGCAKFAAFTVAIKQ</sequence>
<dbReference type="GO" id="GO:0004553">
    <property type="term" value="F:hydrolase activity, hydrolyzing O-glycosyl compounds"/>
    <property type="evidence" value="ECO:0007669"/>
    <property type="project" value="InterPro"/>
</dbReference>
<dbReference type="GO" id="GO:0005975">
    <property type="term" value="P:carbohydrate metabolic process"/>
    <property type="evidence" value="ECO:0007669"/>
    <property type="project" value="InterPro"/>
</dbReference>
<dbReference type="SUPFAM" id="SSF49899">
    <property type="entry name" value="Concanavalin A-like lectins/glucanases"/>
    <property type="match status" value="1"/>
</dbReference>
<dbReference type="Pfam" id="PF04616">
    <property type="entry name" value="Glyco_hydro_43"/>
    <property type="match status" value="1"/>
</dbReference>
<evidence type="ECO:0000259" key="7">
    <source>
        <dbReference type="Pfam" id="PF17851"/>
    </source>
</evidence>
<dbReference type="RefSeq" id="WP_101835328.1">
    <property type="nucleotide sequence ID" value="NZ_PJZK01000015.1"/>
</dbReference>
<evidence type="ECO:0000256" key="2">
    <source>
        <dbReference type="ARBA" id="ARBA00022801"/>
    </source>
</evidence>
<dbReference type="InterPro" id="IPR023296">
    <property type="entry name" value="Glyco_hydro_beta-prop_sf"/>
</dbReference>
<evidence type="ECO:0000256" key="3">
    <source>
        <dbReference type="ARBA" id="ARBA00023295"/>
    </source>
</evidence>
<protein>
    <submittedName>
        <fullName evidence="8">Glycoside hydrolase</fullName>
    </submittedName>
</protein>
<comment type="caution">
    <text evidence="8">The sequence shown here is derived from an EMBL/GenBank/DDBJ whole genome shotgun (WGS) entry which is preliminary data.</text>
</comment>
<dbReference type="InterPro" id="IPR006710">
    <property type="entry name" value="Glyco_hydro_43"/>
</dbReference>
<reference evidence="8 9" key="1">
    <citation type="submission" date="2017-12" db="EMBL/GenBank/DDBJ databases">
        <title>Characterization of six clinical isolates of Enterochimera gen. nov., a novel genus of the Yersiniaciae family and the three species Enterochimera arupensis sp. nov., Enterochimera coloradensis sp. nov, and Enterochimera californica sp. nov.</title>
        <authorList>
            <person name="Rossi A."/>
            <person name="Fisher M."/>
        </authorList>
    </citation>
    <scope>NUCLEOTIDE SEQUENCE [LARGE SCALE GENOMIC DNA]</scope>
    <source>
        <strain evidence="8 9">2016Iso1</strain>
    </source>
</reference>
<dbReference type="Pfam" id="PF17851">
    <property type="entry name" value="GH43_C2"/>
    <property type="match status" value="1"/>
</dbReference>
<dbReference type="PANTHER" id="PTHR42812">
    <property type="entry name" value="BETA-XYLOSIDASE"/>
    <property type="match status" value="1"/>
</dbReference>
<proteinExistence type="inferred from homology"/>
<dbReference type="AlphaFoldDB" id="A0A2N5EKR5"/>
<feature type="domain" description="Beta-xylosidase C-terminal Concanavalin A-like" evidence="7">
    <location>
        <begin position="308"/>
        <end position="500"/>
    </location>
</feature>
<feature type="site" description="Important for catalytic activity, responsible for pKa modulation of the active site Glu and correct orientation of both the proton donor and substrate" evidence="5">
    <location>
        <position position="123"/>
    </location>
</feature>
<dbReference type="PANTHER" id="PTHR42812:SF12">
    <property type="entry name" value="BETA-XYLOSIDASE-RELATED"/>
    <property type="match status" value="1"/>
</dbReference>
<dbReference type="InterPro" id="IPR013320">
    <property type="entry name" value="ConA-like_dom_sf"/>
</dbReference>
<keyword evidence="9" id="KW-1185">Reference proteome</keyword>
<evidence type="ECO:0000256" key="6">
    <source>
        <dbReference type="RuleBase" id="RU361187"/>
    </source>
</evidence>
<dbReference type="InterPro" id="IPR041542">
    <property type="entry name" value="GH43_C2"/>
</dbReference>
<evidence type="ECO:0000313" key="9">
    <source>
        <dbReference type="Proteomes" id="UP000234626"/>
    </source>
</evidence>
<dbReference type="SUPFAM" id="SSF75005">
    <property type="entry name" value="Arabinanase/levansucrase/invertase"/>
    <property type="match status" value="1"/>
</dbReference>
<evidence type="ECO:0000256" key="5">
    <source>
        <dbReference type="PIRSR" id="PIRSR606710-2"/>
    </source>
</evidence>
<evidence type="ECO:0000313" key="8">
    <source>
        <dbReference type="EMBL" id="PLR47335.1"/>
    </source>
</evidence>
<dbReference type="CDD" id="cd09001">
    <property type="entry name" value="GH43_FsAxh1-like"/>
    <property type="match status" value="1"/>
</dbReference>
<name>A0A2N5EKR5_9GAMM</name>
<dbReference type="Proteomes" id="UP000234626">
    <property type="component" value="Unassembled WGS sequence"/>
</dbReference>
<dbReference type="EMBL" id="PJZK01000015">
    <property type="protein sequence ID" value="PLR47335.1"/>
    <property type="molecule type" value="Genomic_DNA"/>
</dbReference>
<evidence type="ECO:0000256" key="4">
    <source>
        <dbReference type="PIRSR" id="PIRSR606710-1"/>
    </source>
</evidence>
<feature type="active site" description="Proton donor" evidence="4">
    <location>
        <position position="181"/>
    </location>
</feature>
<accession>A0A2N5EKR5</accession>
<feature type="active site" description="Proton acceptor" evidence="4">
    <location>
        <position position="16"/>
    </location>
</feature>
<gene>
    <name evidence="8" type="ORF">CYR34_14365</name>
</gene>
<evidence type="ECO:0000256" key="1">
    <source>
        <dbReference type="ARBA" id="ARBA00009865"/>
    </source>
</evidence>